<organism evidence="1 2">
    <name type="scientific">Sunxiuqinia dokdonensis</name>
    <dbReference type="NCBI Taxonomy" id="1409788"/>
    <lineage>
        <taxon>Bacteria</taxon>
        <taxon>Pseudomonadati</taxon>
        <taxon>Bacteroidota</taxon>
        <taxon>Bacteroidia</taxon>
        <taxon>Marinilabiliales</taxon>
        <taxon>Prolixibacteraceae</taxon>
        <taxon>Sunxiuqinia</taxon>
    </lineage>
</organism>
<keyword evidence="2" id="KW-1185">Reference proteome</keyword>
<dbReference type="STRING" id="1409788.NC99_14900"/>
<dbReference type="AlphaFoldDB" id="A0A0L8VBG6"/>
<accession>A0A0L8VBG6</accession>
<comment type="caution">
    <text evidence="1">The sequence shown here is derived from an EMBL/GenBank/DDBJ whole genome shotgun (WGS) entry which is preliminary data.</text>
</comment>
<dbReference type="EMBL" id="LGIA01000079">
    <property type="protein sequence ID" value="KOH45678.1"/>
    <property type="molecule type" value="Genomic_DNA"/>
</dbReference>
<sequence length="72" mass="8755">MLNSLQEFEFIRNLPAKQKEFFKIHRCLSVMRGKYSEEIVYLRNSCRLEIRNCFRILLKNRKKNDGEESTIE</sequence>
<protein>
    <submittedName>
        <fullName evidence="1">Uncharacterized protein</fullName>
    </submittedName>
</protein>
<proteinExistence type="predicted"/>
<name>A0A0L8VBG6_9BACT</name>
<evidence type="ECO:0000313" key="1">
    <source>
        <dbReference type="EMBL" id="KOH45678.1"/>
    </source>
</evidence>
<gene>
    <name evidence="1" type="ORF">NC99_14900</name>
</gene>
<dbReference type="Proteomes" id="UP000036958">
    <property type="component" value="Unassembled WGS sequence"/>
</dbReference>
<reference evidence="2" key="1">
    <citation type="submission" date="2015-07" db="EMBL/GenBank/DDBJ databases">
        <title>Genome sequencing of Sunxiuqinia dokdonensis strain SK.</title>
        <authorList>
            <person name="Ahn S."/>
            <person name="Kim B.-C."/>
        </authorList>
    </citation>
    <scope>NUCLEOTIDE SEQUENCE [LARGE SCALE GENOMIC DNA]</scope>
    <source>
        <strain evidence="2">SK</strain>
    </source>
</reference>
<evidence type="ECO:0000313" key="2">
    <source>
        <dbReference type="Proteomes" id="UP000036958"/>
    </source>
</evidence>